<dbReference type="Pfam" id="PF18934">
    <property type="entry name" value="DUF5682"/>
    <property type="match status" value="1"/>
</dbReference>
<organism evidence="1 2">
    <name type="scientific">Thermobispora bispora (strain ATCC 19993 / DSM 43833 / CBS 139.67 / JCM 10125 / KCTC 9307 / NBRC 14880 / R51)</name>
    <dbReference type="NCBI Taxonomy" id="469371"/>
    <lineage>
        <taxon>Bacteria</taxon>
        <taxon>Bacillati</taxon>
        <taxon>Actinomycetota</taxon>
        <taxon>Actinomycetes</taxon>
        <taxon>Streptosporangiales</taxon>
        <taxon>Streptosporangiaceae</taxon>
        <taxon>Thermobispora</taxon>
    </lineage>
</organism>
<gene>
    <name evidence="1" type="ordered locus">Tbis_2172</name>
</gene>
<dbReference type="HOGENOM" id="CLU_009152_1_0_11"/>
<accession>D6Y308</accession>
<dbReference type="InterPro" id="IPR050458">
    <property type="entry name" value="LolB"/>
</dbReference>
<dbReference type="STRING" id="469371.Tbis_2172"/>
<sequence>MSADPVIEVLGIRHHGPGSARAVRAELERLEPDLVLVEGPPEADALLPLAADPAMEPPVALLAHGSGKAAFWPFAAFSPEWQAIRYALGAGAEVRFCDLPAAHLLALGDTGAEDRDPIAELAAAAGHDDPEAWWEDMVEHRGEAGTLRAVAEAMIAIREGHVPQGLEAVREAHMRAAVRRAVRKGFRVIAVVCGAWHLPALREPRPAADDDRLLTGLPKIKIEMTWVPWTYGRLATAGGYRAGVASPGWYDHLFTAPDRPVERWLARAAAILREEDLPVSSAHVIEAARLADALAVLRGRPVPGLAEATEAVRAVLCEGAEAPLALIQSRMVVGERLGRVPDATPMVPLQRDLRAQQRRLRLTPTAEPRDLDLDLRKPTDLARSRLLHRLGLLGVAWGTRRPARGKGTFKEPWTVQWRPEFDLALIEAGAWGLTVEEAATARARELATAPRLADLTELAERCLLAHLPDALPDVLGAIRDRAARDADVRHLMEALPALARARRYGDVRGTEGLPALTDSLLTRICAGLAPAVVGLDDDAAREMAALIDRVHAAAGLLGGDRWLAALADLARRSGLPGVIEGRVVRILFDAGMLGEDIADRLARAMSPGNPPAWSAGWLEGLLSGGGMLLVHDPRLLVALHGWLTGLTPEAFVDVLPVLRRAFGAFPAAERRLIGERVLTGGLRRAAEDAAIDDELAAPAVRTVLEILARA</sequence>
<reference evidence="1 2" key="1">
    <citation type="submission" date="2010-01" db="EMBL/GenBank/DDBJ databases">
        <title>The complete genome of Thermobispora bispora DSM 43833.</title>
        <authorList>
            <consortium name="US DOE Joint Genome Institute (JGI-PGF)"/>
            <person name="Lucas S."/>
            <person name="Copeland A."/>
            <person name="Lapidus A."/>
            <person name="Glavina del Rio T."/>
            <person name="Dalin E."/>
            <person name="Tice H."/>
            <person name="Bruce D."/>
            <person name="Goodwin L."/>
            <person name="Pitluck S."/>
            <person name="Kyrpides N."/>
            <person name="Mavromatis K."/>
            <person name="Ivanova N."/>
            <person name="Mikhailova N."/>
            <person name="Chertkov O."/>
            <person name="Brettin T."/>
            <person name="Detter J.C."/>
            <person name="Han C."/>
            <person name="Larimer F."/>
            <person name="Land M."/>
            <person name="Hauser L."/>
            <person name="Markowitz V."/>
            <person name="Cheng J.-F."/>
            <person name="Hugenholtz P."/>
            <person name="Woyke T."/>
            <person name="Wu D."/>
            <person name="Jando M."/>
            <person name="Schneider S."/>
            <person name="Klenk H.-P."/>
            <person name="Eisen J.A."/>
        </authorList>
    </citation>
    <scope>NUCLEOTIDE SEQUENCE [LARGE SCALE GENOMIC DNA]</scope>
    <source>
        <strain evidence="2">ATCC 19993 / DSM 43833 / CBS 139.67 / JCM 10125 / KCTC 9307 / NBRC 14880 / R51</strain>
    </source>
</reference>
<dbReference type="eggNOG" id="COG1916">
    <property type="taxonomic scope" value="Bacteria"/>
</dbReference>
<dbReference type="PANTHER" id="PTHR30634:SF14">
    <property type="match status" value="1"/>
</dbReference>
<evidence type="ECO:0000313" key="2">
    <source>
        <dbReference type="Proteomes" id="UP000006640"/>
    </source>
</evidence>
<dbReference type="RefSeq" id="WP_013132416.1">
    <property type="nucleotide sequence ID" value="NC_014165.1"/>
</dbReference>
<dbReference type="OrthoDB" id="9768066at2"/>
<dbReference type="EMBL" id="CP001874">
    <property type="protein sequence ID" value="ADG88883.1"/>
    <property type="molecule type" value="Genomic_DNA"/>
</dbReference>
<keyword evidence="2" id="KW-1185">Reference proteome</keyword>
<evidence type="ECO:0000313" key="1">
    <source>
        <dbReference type="EMBL" id="ADG88883.1"/>
    </source>
</evidence>
<dbReference type="InterPro" id="IPR043737">
    <property type="entry name" value="DUF5682"/>
</dbReference>
<dbReference type="AlphaFoldDB" id="D6Y308"/>
<dbReference type="Proteomes" id="UP000006640">
    <property type="component" value="Chromosome"/>
</dbReference>
<protein>
    <submittedName>
        <fullName evidence="1">Uncharacterized protein</fullName>
    </submittedName>
</protein>
<dbReference type="KEGG" id="tbi:Tbis_2172"/>
<proteinExistence type="predicted"/>
<name>D6Y308_THEBD</name>
<dbReference type="PANTHER" id="PTHR30634">
    <property type="entry name" value="OUTER MEMBRANE LOLAB LIPOPROTEIN INSERTION APPARATUS"/>
    <property type="match status" value="1"/>
</dbReference>